<evidence type="ECO:0000259" key="20">
    <source>
        <dbReference type="PROSITE" id="PS50109"/>
    </source>
</evidence>
<keyword evidence="9 22" id="KW-0418">Kinase</keyword>
<keyword evidence="14 19" id="KW-0472">Membrane</keyword>
<evidence type="ECO:0000256" key="16">
    <source>
        <dbReference type="ARBA" id="ARBA00070152"/>
    </source>
</evidence>
<dbReference type="PROSITE" id="PS50109">
    <property type="entry name" value="HIS_KIN"/>
    <property type="match status" value="1"/>
</dbReference>
<dbReference type="PANTHER" id="PTHR45339">
    <property type="entry name" value="HYBRID SIGNAL TRANSDUCTION HISTIDINE KINASE J"/>
    <property type="match status" value="1"/>
</dbReference>
<feature type="domain" description="Response regulatory" evidence="21">
    <location>
        <begin position="629"/>
        <end position="748"/>
    </location>
</feature>
<dbReference type="CDD" id="cd17546">
    <property type="entry name" value="REC_hyHK_CKI1_RcsC-like"/>
    <property type="match status" value="1"/>
</dbReference>
<dbReference type="CDD" id="cd12914">
    <property type="entry name" value="PDC1_DGC_like"/>
    <property type="match status" value="1"/>
</dbReference>
<dbReference type="GO" id="GO:0000155">
    <property type="term" value="F:phosphorelay sensor kinase activity"/>
    <property type="evidence" value="ECO:0007669"/>
    <property type="project" value="InterPro"/>
</dbReference>
<dbReference type="InterPro" id="IPR011006">
    <property type="entry name" value="CheY-like_superfamily"/>
</dbReference>
<evidence type="ECO:0000256" key="10">
    <source>
        <dbReference type="ARBA" id="ARBA00022840"/>
    </source>
</evidence>
<comment type="catalytic activity">
    <reaction evidence="1">
        <text>ATP + protein L-histidine = ADP + protein N-phospho-L-histidine.</text>
        <dbReference type="EC" id="2.7.13.3"/>
    </reaction>
</comment>
<keyword evidence="23" id="KW-1185">Reference proteome</keyword>
<evidence type="ECO:0000256" key="14">
    <source>
        <dbReference type="ARBA" id="ARBA00023136"/>
    </source>
</evidence>
<dbReference type="SMART" id="SM00387">
    <property type="entry name" value="HATPase_c"/>
    <property type="match status" value="1"/>
</dbReference>
<keyword evidence="5" id="KW-0808">Transferase</keyword>
<dbReference type="Pfam" id="PF00072">
    <property type="entry name" value="Response_reg"/>
    <property type="match status" value="1"/>
</dbReference>
<dbReference type="Gene3D" id="3.40.50.2300">
    <property type="match status" value="1"/>
</dbReference>
<evidence type="ECO:0000256" key="6">
    <source>
        <dbReference type="ARBA" id="ARBA00022692"/>
    </source>
</evidence>
<dbReference type="InterPro" id="IPR001789">
    <property type="entry name" value="Sig_transdc_resp-reg_receiver"/>
</dbReference>
<keyword evidence="4 17" id="KW-0597">Phosphoprotein</keyword>
<dbReference type="SMART" id="SM00388">
    <property type="entry name" value="HisKA"/>
    <property type="match status" value="1"/>
</dbReference>
<evidence type="ECO:0000256" key="1">
    <source>
        <dbReference type="ARBA" id="ARBA00000085"/>
    </source>
</evidence>
<dbReference type="Gene3D" id="1.10.287.130">
    <property type="match status" value="1"/>
</dbReference>
<evidence type="ECO:0000256" key="15">
    <source>
        <dbReference type="ARBA" id="ARBA00058004"/>
    </source>
</evidence>
<dbReference type="EMBL" id="CP011371">
    <property type="protein sequence ID" value="AKJ31547.1"/>
    <property type="molecule type" value="Genomic_DNA"/>
</dbReference>
<evidence type="ECO:0000259" key="21">
    <source>
        <dbReference type="PROSITE" id="PS50110"/>
    </source>
</evidence>
<proteinExistence type="predicted"/>
<reference evidence="22 23" key="1">
    <citation type="submission" date="2015-05" db="EMBL/GenBank/DDBJ databases">
        <authorList>
            <person name="Tang B."/>
            <person name="Yu Y."/>
        </authorList>
    </citation>
    <scope>NUCLEOTIDE SEQUENCE [LARGE SCALE GENOMIC DNA]</scope>
    <source>
        <strain evidence="22 23">DSM 7029</strain>
    </source>
</reference>
<evidence type="ECO:0000256" key="19">
    <source>
        <dbReference type="SAM" id="Phobius"/>
    </source>
</evidence>
<dbReference type="OrthoDB" id="567977at2"/>
<organism evidence="22 23">
    <name type="scientific">Caldimonas brevitalea</name>
    <dbReference type="NCBI Taxonomy" id="413882"/>
    <lineage>
        <taxon>Bacteria</taxon>
        <taxon>Pseudomonadati</taxon>
        <taxon>Pseudomonadota</taxon>
        <taxon>Betaproteobacteria</taxon>
        <taxon>Burkholderiales</taxon>
        <taxon>Sphaerotilaceae</taxon>
        <taxon>Caldimonas</taxon>
    </lineage>
</organism>
<keyword evidence="7" id="KW-0732">Signal</keyword>
<evidence type="ECO:0000256" key="4">
    <source>
        <dbReference type="ARBA" id="ARBA00022553"/>
    </source>
</evidence>
<keyword evidence="18" id="KW-0175">Coiled coil</keyword>
<keyword evidence="13" id="KW-0843">Virulence</keyword>
<evidence type="ECO:0000256" key="11">
    <source>
        <dbReference type="ARBA" id="ARBA00022989"/>
    </source>
</evidence>
<protein>
    <recommendedName>
        <fullName evidence="16">Virulence sensor protein BvgS</fullName>
        <ecNumber evidence="3">2.7.13.3</ecNumber>
    </recommendedName>
</protein>
<feature type="domain" description="Histidine kinase" evidence="20">
    <location>
        <begin position="361"/>
        <end position="584"/>
    </location>
</feature>
<dbReference type="Pfam" id="PF02518">
    <property type="entry name" value="HATPase_c"/>
    <property type="match status" value="1"/>
</dbReference>
<dbReference type="InterPro" id="IPR036097">
    <property type="entry name" value="HisK_dim/P_sf"/>
</dbReference>
<accession>A0A0G3BQ53</accession>
<dbReference type="SUPFAM" id="SSF47384">
    <property type="entry name" value="Homodimeric domain of signal transducing histidine kinase"/>
    <property type="match status" value="1"/>
</dbReference>
<evidence type="ECO:0000256" key="18">
    <source>
        <dbReference type="SAM" id="Coils"/>
    </source>
</evidence>
<evidence type="ECO:0000256" key="2">
    <source>
        <dbReference type="ARBA" id="ARBA00004370"/>
    </source>
</evidence>
<dbReference type="InterPro" id="IPR036890">
    <property type="entry name" value="HATPase_C_sf"/>
</dbReference>
<dbReference type="STRING" id="413882.AAW51_4856"/>
<dbReference type="InterPro" id="IPR003594">
    <property type="entry name" value="HATPase_dom"/>
</dbReference>
<keyword evidence="12" id="KW-0902">Two-component regulatory system</keyword>
<name>A0A0G3BQ53_9BURK</name>
<sequence length="755" mass="82583">MPRPQRPLQASQAATVIGLLLVLAILVTAGYGAWRMQVSAAAQWRVNTEHHALALAEHARQAIRTAEFVLEGVAQAVDEAGIRTASQLNEQVRTPQWHQALRARSRGSQVIDVVGVFSNTGELVSFSRTFPVPKISIADRDYFIAQRQGDEGQAYLSESYPNRANGEWDFYLSRRLNGADGEFIGLVVIGLATQFFVDAYQSLSLVPKEQAAGRVSTKLLRDDLSVLVHAPPVEDGLGRRVTRTGPYAKLPTRSLPGRAPLYTPWDADPQVCRRCLFASHAVEGVPALVSITVHPDVYLADWYEEATAIALSALAGTLVVAATFVSLVRLLRNRERELDENRRLRAEAEAANQAKSEFLATMSHEIRTPLNGILGTAELLLRAPLAPHDRKLADTLLRSAQSLLGLISDILDFSKIEADRLQLEYRPFDPAAVLRETATLFESSAHAKGLALHCEVDPQLPPGLLGDRTRLQQVLINLTSNAVKFTDRGQIVLRVRVAARREAQEAVKLRFEVEDTGVGVSPEAAQRIFAPFAQADNSVARRFGGTGLGLSISQKLVQLMGGTISFDSTPGAGTTFWFEVQFQLTRPAVPDPEHREQDPRVRFAHSGAMPLGDEVDSEPQAVRATAGRHVLVVEDNPVNSMVVESQLTALGCTCDVAIDGDEALGALERGHYQLVLMDCMLPGMSGYDATREWRVRERAQGRHRVPIVALTANVLESNLEQCQAAGMDDFLAKPCTVETLRAALERWTAESVPAP</sequence>
<dbReference type="GO" id="GO:0016020">
    <property type="term" value="C:membrane"/>
    <property type="evidence" value="ECO:0007669"/>
    <property type="project" value="UniProtKB-SubCell"/>
</dbReference>
<dbReference type="SUPFAM" id="SSF55874">
    <property type="entry name" value="ATPase domain of HSP90 chaperone/DNA topoisomerase II/histidine kinase"/>
    <property type="match status" value="1"/>
</dbReference>
<keyword evidence="8" id="KW-0547">Nucleotide-binding</keyword>
<comment type="function">
    <text evidence="15">Member of the two-component regulatory system BvgS/BvgA. Phosphorylates BvgA via a four-step phosphorelay in response to environmental signals.</text>
</comment>
<dbReference type="AlphaFoldDB" id="A0A0G3BQ53"/>
<evidence type="ECO:0000256" key="12">
    <source>
        <dbReference type="ARBA" id="ARBA00023012"/>
    </source>
</evidence>
<evidence type="ECO:0000313" key="22">
    <source>
        <dbReference type="EMBL" id="AKJ31547.1"/>
    </source>
</evidence>
<dbReference type="PRINTS" id="PR00344">
    <property type="entry name" value="BCTRLSENSOR"/>
</dbReference>
<dbReference type="InterPro" id="IPR004358">
    <property type="entry name" value="Sig_transdc_His_kin-like_C"/>
</dbReference>
<dbReference type="PANTHER" id="PTHR45339:SF1">
    <property type="entry name" value="HYBRID SIGNAL TRANSDUCTION HISTIDINE KINASE J"/>
    <property type="match status" value="1"/>
</dbReference>
<evidence type="ECO:0000256" key="9">
    <source>
        <dbReference type="ARBA" id="ARBA00022777"/>
    </source>
</evidence>
<dbReference type="Gene3D" id="3.30.450.20">
    <property type="entry name" value="PAS domain"/>
    <property type="match status" value="1"/>
</dbReference>
<feature type="coiled-coil region" evidence="18">
    <location>
        <begin position="327"/>
        <end position="361"/>
    </location>
</feature>
<dbReference type="RefSeq" id="WP_047196671.1">
    <property type="nucleotide sequence ID" value="NZ_CP011371.1"/>
</dbReference>
<evidence type="ECO:0000256" key="3">
    <source>
        <dbReference type="ARBA" id="ARBA00012438"/>
    </source>
</evidence>
<keyword evidence="6 19" id="KW-0812">Transmembrane</keyword>
<comment type="subcellular location">
    <subcellularLocation>
        <location evidence="2">Membrane</location>
    </subcellularLocation>
</comment>
<dbReference type="KEGG" id="pbh:AAW51_4856"/>
<dbReference type="CDD" id="cd00082">
    <property type="entry name" value="HisKA"/>
    <property type="match status" value="1"/>
</dbReference>
<dbReference type="FunFam" id="3.30.565.10:FF:000010">
    <property type="entry name" value="Sensor histidine kinase RcsC"/>
    <property type="match status" value="1"/>
</dbReference>
<dbReference type="InterPro" id="IPR003661">
    <property type="entry name" value="HisK_dim/P_dom"/>
</dbReference>
<feature type="modified residue" description="4-aspartylphosphate" evidence="17">
    <location>
        <position position="678"/>
    </location>
</feature>
<keyword evidence="10" id="KW-0067">ATP-binding</keyword>
<dbReference type="Proteomes" id="UP000035352">
    <property type="component" value="Chromosome"/>
</dbReference>
<evidence type="ECO:0000313" key="23">
    <source>
        <dbReference type="Proteomes" id="UP000035352"/>
    </source>
</evidence>
<evidence type="ECO:0000256" key="7">
    <source>
        <dbReference type="ARBA" id="ARBA00022729"/>
    </source>
</evidence>
<dbReference type="FunFam" id="1.10.287.130:FF:000004">
    <property type="entry name" value="Ethylene receptor 1"/>
    <property type="match status" value="1"/>
</dbReference>
<dbReference type="GO" id="GO:0005524">
    <property type="term" value="F:ATP binding"/>
    <property type="evidence" value="ECO:0007669"/>
    <property type="project" value="UniProtKB-KW"/>
</dbReference>
<dbReference type="SMART" id="SM00448">
    <property type="entry name" value="REC"/>
    <property type="match status" value="1"/>
</dbReference>
<gene>
    <name evidence="22" type="ORF">AAW51_4856</name>
</gene>
<dbReference type="CDD" id="cd16922">
    <property type="entry name" value="HATPase_EvgS-ArcB-TorS-like"/>
    <property type="match status" value="1"/>
</dbReference>
<dbReference type="EC" id="2.7.13.3" evidence="3"/>
<dbReference type="SUPFAM" id="SSF52172">
    <property type="entry name" value="CheY-like"/>
    <property type="match status" value="1"/>
</dbReference>
<keyword evidence="11 19" id="KW-1133">Transmembrane helix</keyword>
<dbReference type="PROSITE" id="PS50110">
    <property type="entry name" value="RESPONSE_REGULATORY"/>
    <property type="match status" value="1"/>
</dbReference>
<dbReference type="InterPro" id="IPR005467">
    <property type="entry name" value="His_kinase_dom"/>
</dbReference>
<dbReference type="Gene3D" id="3.30.565.10">
    <property type="entry name" value="Histidine kinase-like ATPase, C-terminal domain"/>
    <property type="match status" value="1"/>
</dbReference>
<evidence type="ECO:0000256" key="8">
    <source>
        <dbReference type="ARBA" id="ARBA00022741"/>
    </source>
</evidence>
<evidence type="ECO:0000256" key="13">
    <source>
        <dbReference type="ARBA" id="ARBA00023026"/>
    </source>
</evidence>
<feature type="transmembrane region" description="Helical" evidence="19">
    <location>
        <begin position="12"/>
        <end position="34"/>
    </location>
</feature>
<evidence type="ECO:0000256" key="17">
    <source>
        <dbReference type="PROSITE-ProRule" id="PRU00169"/>
    </source>
</evidence>
<dbReference type="Pfam" id="PF00512">
    <property type="entry name" value="HisKA"/>
    <property type="match status" value="1"/>
</dbReference>
<evidence type="ECO:0000256" key="5">
    <source>
        <dbReference type="ARBA" id="ARBA00022679"/>
    </source>
</evidence>